<proteinExistence type="predicted"/>
<dbReference type="AlphaFoldDB" id="A0A176RVK8"/>
<gene>
    <name evidence="1" type="ORF">THIOM_004549</name>
</gene>
<organism evidence="1 2">
    <name type="scientific">Candidatus Thiomargarita nelsonii</name>
    <dbReference type="NCBI Taxonomy" id="1003181"/>
    <lineage>
        <taxon>Bacteria</taxon>
        <taxon>Pseudomonadati</taxon>
        <taxon>Pseudomonadota</taxon>
        <taxon>Gammaproteobacteria</taxon>
        <taxon>Thiotrichales</taxon>
        <taxon>Thiotrichaceae</taxon>
        <taxon>Thiomargarita</taxon>
    </lineage>
</organism>
<reference evidence="1 2" key="1">
    <citation type="submission" date="2016-05" db="EMBL/GenBank/DDBJ databases">
        <title>Single-cell genome of chain-forming Candidatus Thiomargarita nelsonii and comparison to other large sulfur-oxidizing bacteria.</title>
        <authorList>
            <person name="Winkel M."/>
            <person name="Salman V."/>
            <person name="Woyke T."/>
            <person name="Schulz-Vogt H."/>
            <person name="Richter M."/>
            <person name="Flood B."/>
            <person name="Bailey J."/>
            <person name="Amann R."/>
            <person name="Mussmann M."/>
        </authorList>
    </citation>
    <scope>NUCLEOTIDE SEQUENCE [LARGE SCALE GENOMIC DNA]</scope>
    <source>
        <strain evidence="1 2">THI036</strain>
    </source>
</reference>
<keyword evidence="2" id="KW-1185">Reference proteome</keyword>
<protein>
    <submittedName>
        <fullName evidence="1">Uncharacterized protein</fullName>
    </submittedName>
</protein>
<comment type="caution">
    <text evidence="1">The sequence shown here is derived from an EMBL/GenBank/DDBJ whole genome shotgun (WGS) entry which is preliminary data.</text>
</comment>
<sequence>MVGSLSTIVSTAVSGSPMLAPPVTFPKLTINCSSASLSLSSMMSTVKVLSVASSSAQFRVPEASV</sequence>
<dbReference type="EMBL" id="LUTY01002663">
    <property type="protein sequence ID" value="OAD19790.1"/>
    <property type="molecule type" value="Genomic_DNA"/>
</dbReference>
<evidence type="ECO:0000313" key="1">
    <source>
        <dbReference type="EMBL" id="OAD19790.1"/>
    </source>
</evidence>
<dbReference type="Proteomes" id="UP000076962">
    <property type="component" value="Unassembled WGS sequence"/>
</dbReference>
<evidence type="ECO:0000313" key="2">
    <source>
        <dbReference type="Proteomes" id="UP000076962"/>
    </source>
</evidence>
<name>A0A176RVK8_9GAMM</name>
<accession>A0A176RVK8</accession>